<dbReference type="PANTHER" id="PTHR47186">
    <property type="entry name" value="LEUCINE-RICH REPEAT-CONTAINING PROTEIN 57"/>
    <property type="match status" value="1"/>
</dbReference>
<dbReference type="FunFam" id="1.10.10.10:FF:000322">
    <property type="entry name" value="Probable disease resistance protein At1g63360"/>
    <property type="match status" value="1"/>
</dbReference>
<feature type="non-terminal residue" evidence="5">
    <location>
        <position position="1"/>
    </location>
</feature>
<comment type="caution">
    <text evidence="5">The sequence shown here is derived from an EMBL/GenBank/DDBJ whole genome shotgun (WGS) entry which is preliminary data.</text>
</comment>
<reference evidence="5 6" key="1">
    <citation type="journal article" date="2019" name="Sci. Rep.">
        <title>A high-quality genome of Eragrostis curvula grass provides insights into Poaceae evolution and supports new strategies to enhance forage quality.</title>
        <authorList>
            <person name="Carballo J."/>
            <person name="Santos B.A.C.M."/>
            <person name="Zappacosta D."/>
            <person name="Garbus I."/>
            <person name="Selva J.P."/>
            <person name="Gallo C.A."/>
            <person name="Diaz A."/>
            <person name="Albertini E."/>
            <person name="Caccamo M."/>
            <person name="Echenique V."/>
        </authorList>
    </citation>
    <scope>NUCLEOTIDE SEQUENCE [LARGE SCALE GENOMIC DNA]</scope>
    <source>
        <strain evidence="6">cv. Victoria</strain>
        <tissue evidence="5">Leaf</tissue>
    </source>
</reference>
<dbReference type="SUPFAM" id="SSF52047">
    <property type="entry name" value="RNI-like"/>
    <property type="match status" value="1"/>
</dbReference>
<dbReference type="GO" id="GO:0009626">
    <property type="term" value="P:plant-type hypersensitive response"/>
    <property type="evidence" value="ECO:0007669"/>
    <property type="project" value="UniProtKB-ARBA"/>
</dbReference>
<dbReference type="Gramene" id="TVU04754">
    <property type="protein sequence ID" value="TVU04754"/>
    <property type="gene ID" value="EJB05_47887"/>
</dbReference>
<dbReference type="AlphaFoldDB" id="A0A5J9T0L1"/>
<dbReference type="InterPro" id="IPR058922">
    <property type="entry name" value="WHD_DRP"/>
</dbReference>
<evidence type="ECO:0000256" key="1">
    <source>
        <dbReference type="ARBA" id="ARBA00022737"/>
    </source>
</evidence>
<organism evidence="5 6">
    <name type="scientific">Eragrostis curvula</name>
    <name type="common">weeping love grass</name>
    <dbReference type="NCBI Taxonomy" id="38414"/>
    <lineage>
        <taxon>Eukaryota</taxon>
        <taxon>Viridiplantae</taxon>
        <taxon>Streptophyta</taxon>
        <taxon>Embryophyta</taxon>
        <taxon>Tracheophyta</taxon>
        <taxon>Spermatophyta</taxon>
        <taxon>Magnoliopsida</taxon>
        <taxon>Liliopsida</taxon>
        <taxon>Poales</taxon>
        <taxon>Poaceae</taxon>
        <taxon>PACMAD clade</taxon>
        <taxon>Chloridoideae</taxon>
        <taxon>Eragrostideae</taxon>
        <taxon>Eragrostidinae</taxon>
        <taxon>Eragrostis</taxon>
    </lineage>
</organism>
<gene>
    <name evidence="5" type="ORF">EJB05_47887</name>
</gene>
<dbReference type="SUPFAM" id="SSF52058">
    <property type="entry name" value="L domain-like"/>
    <property type="match status" value="1"/>
</dbReference>
<keyword evidence="6" id="KW-1185">Reference proteome</keyword>
<evidence type="ECO:0000256" key="2">
    <source>
        <dbReference type="ARBA" id="ARBA00022821"/>
    </source>
</evidence>
<evidence type="ECO:0000259" key="4">
    <source>
        <dbReference type="Pfam" id="PF25019"/>
    </source>
</evidence>
<feature type="domain" description="R13L1/DRL21-like LRR repeat region" evidence="4">
    <location>
        <begin position="296"/>
        <end position="426"/>
    </location>
</feature>
<accession>A0A5J9T0L1</accession>
<dbReference type="Gene3D" id="1.10.10.10">
    <property type="entry name" value="Winged helix-like DNA-binding domain superfamily/Winged helix DNA-binding domain"/>
    <property type="match status" value="1"/>
</dbReference>
<evidence type="ECO:0000313" key="5">
    <source>
        <dbReference type="EMBL" id="TVU04754.1"/>
    </source>
</evidence>
<feature type="domain" description="Disease resistance protein winged helix" evidence="3">
    <location>
        <begin position="56"/>
        <end position="129"/>
    </location>
</feature>
<dbReference type="Pfam" id="PF23559">
    <property type="entry name" value="WHD_DRP"/>
    <property type="match status" value="1"/>
</dbReference>
<dbReference type="GO" id="GO:0002758">
    <property type="term" value="P:innate immune response-activating signaling pathway"/>
    <property type="evidence" value="ECO:0007669"/>
    <property type="project" value="UniProtKB-ARBA"/>
</dbReference>
<protein>
    <recommendedName>
        <fullName evidence="7">NB-ARC domain-containing protein</fullName>
    </recommendedName>
</protein>
<sequence length="781" mass="88152">MGGLMNSKKQVQEWETIAESDIGATSGGKDEVLPILKLSYRYLSPELKSCFAFCAVFPKDYEMEKDRLIKLWMANGFIHEEGQLNLAQKGELVFDELVWRAFLQDVKVISFGDYTAVHCKMHDLMHDLANYVTDECQFAEELSQKKASVLHLQLLGTQISGSIKGTSFLRTLLTQSGNNKDLSELKLRSLRALCCINPSIHTQFTTHLRYLDLSNSRNIDRLPNSICTLYNLQILWLNRCNRLQQLPEGMTSMKKLSHVYLFGCHSLQHMPPKLSLMHNLQTLTTFVVGTGDGFGIEELKDLGQLGNRLELYNLKKVKSGSKANLHSKHNLNELLLHWGRWAGAVYNEEEVDTTNEEEVLESLVPHGELKGLEVREYSGMAIPQWMKKPNMFKALTKLSMSTCPRCTDLPVVWLSSSLEYLSLHRMDSLTTLCKSVNVAAAGYNNSPQIFPKLKRMELVDLPELETWEENSEKEPNSLPVLPQLEELTIRECNKLSTLPESPLLTYLLCDSLSGASQVPKSMPLSSWSSISYLSIGFPANVVPPQKDKGCESHSVPDTLRELHLQGDDGFQSTFNSSNLQLGLRDCLAFVEDLTISLCSNIVSWPMEELWYFPRLRSLRFFRCNNLGEKGSFSEEILPLPRLEALTVECCDSVLGIPKLSAPLGKLKIWNCKNLASLTSESGNLVKLRDLYVWDCSALKALPDGLTSLERLTIEFCPGIEEFPPDLQQRLPDLKQFPVFPAGIIYVRTQGKRPAWELTPARITQPLEGPWTGENRPGDGWF</sequence>
<evidence type="ECO:0000259" key="3">
    <source>
        <dbReference type="Pfam" id="PF23559"/>
    </source>
</evidence>
<name>A0A5J9T0L1_9POAL</name>
<dbReference type="Pfam" id="PF25019">
    <property type="entry name" value="LRR_R13L1-DRL21"/>
    <property type="match status" value="1"/>
</dbReference>
<dbReference type="EMBL" id="RWGY01000051">
    <property type="protein sequence ID" value="TVU04754.1"/>
    <property type="molecule type" value="Genomic_DNA"/>
</dbReference>
<evidence type="ECO:0008006" key="7">
    <source>
        <dbReference type="Google" id="ProtNLM"/>
    </source>
</evidence>
<dbReference type="InterPro" id="IPR036388">
    <property type="entry name" value="WH-like_DNA-bd_sf"/>
</dbReference>
<dbReference type="Gene3D" id="3.80.10.10">
    <property type="entry name" value="Ribonuclease Inhibitor"/>
    <property type="match status" value="3"/>
</dbReference>
<dbReference type="GO" id="GO:0042742">
    <property type="term" value="P:defense response to bacterium"/>
    <property type="evidence" value="ECO:0007669"/>
    <property type="project" value="UniProtKB-ARBA"/>
</dbReference>
<keyword evidence="1" id="KW-0677">Repeat</keyword>
<evidence type="ECO:0000313" key="6">
    <source>
        <dbReference type="Proteomes" id="UP000324897"/>
    </source>
</evidence>
<dbReference type="InterPro" id="IPR032675">
    <property type="entry name" value="LRR_dom_sf"/>
</dbReference>
<dbReference type="OrthoDB" id="5279713at2759"/>
<keyword evidence="2" id="KW-0611">Plant defense</keyword>
<dbReference type="PANTHER" id="PTHR47186:SF3">
    <property type="entry name" value="OS09G0267800 PROTEIN"/>
    <property type="match status" value="1"/>
</dbReference>
<proteinExistence type="predicted"/>
<dbReference type="Proteomes" id="UP000324897">
    <property type="component" value="Unassembled WGS sequence"/>
</dbReference>
<dbReference type="InterPro" id="IPR056789">
    <property type="entry name" value="LRR_R13L1-DRL21"/>
</dbReference>